<feature type="transmembrane region" description="Helical" evidence="9">
    <location>
        <begin position="517"/>
        <end position="538"/>
    </location>
</feature>
<feature type="transmembrane region" description="Helical" evidence="9">
    <location>
        <begin position="378"/>
        <end position="398"/>
    </location>
</feature>
<keyword evidence="5 9" id="KW-0812">Transmembrane</keyword>
<feature type="transmembrane region" description="Helical" evidence="9">
    <location>
        <begin position="338"/>
        <end position="357"/>
    </location>
</feature>
<dbReference type="KEGG" id="smao:CAG99_07925"/>
<evidence type="ECO:0000256" key="3">
    <source>
        <dbReference type="ARBA" id="ARBA00022448"/>
    </source>
</evidence>
<evidence type="ECO:0000256" key="1">
    <source>
        <dbReference type="ARBA" id="ARBA00004651"/>
    </source>
</evidence>
<keyword evidence="7 9" id="KW-0472">Membrane</keyword>
<dbReference type="Proteomes" id="UP000194218">
    <property type="component" value="Chromosome"/>
</dbReference>
<keyword evidence="6 9" id="KW-1133">Transmembrane helix</keyword>
<dbReference type="SUPFAM" id="SSF81345">
    <property type="entry name" value="ABC transporter involved in vitamin B12 uptake, BtuC"/>
    <property type="match status" value="2"/>
</dbReference>
<dbReference type="EMBL" id="CP021121">
    <property type="protein sequence ID" value="ARQ68795.1"/>
    <property type="molecule type" value="Genomic_DNA"/>
</dbReference>
<evidence type="ECO:0000256" key="7">
    <source>
        <dbReference type="ARBA" id="ARBA00023136"/>
    </source>
</evidence>
<evidence type="ECO:0000313" key="10">
    <source>
        <dbReference type="EMBL" id="ARQ68795.1"/>
    </source>
</evidence>
<comment type="similarity">
    <text evidence="2">Belongs to the binding-protein-dependent transport system permease family. FecCD subfamily.</text>
</comment>
<dbReference type="RefSeq" id="WP_086158299.1">
    <property type="nucleotide sequence ID" value="NZ_CP021121.1"/>
</dbReference>
<dbReference type="InterPro" id="IPR000522">
    <property type="entry name" value="ABC_transptr_permease_BtuC"/>
</dbReference>
<dbReference type="Pfam" id="PF01032">
    <property type="entry name" value="FecCD"/>
    <property type="match status" value="2"/>
</dbReference>
<gene>
    <name evidence="10" type="ORF">CAG99_07925</name>
</gene>
<evidence type="ECO:0000256" key="6">
    <source>
        <dbReference type="ARBA" id="ARBA00022989"/>
    </source>
</evidence>
<dbReference type="Gene3D" id="1.10.3470.10">
    <property type="entry name" value="ABC transporter involved in vitamin B12 uptake, BtuC"/>
    <property type="match status" value="2"/>
</dbReference>
<evidence type="ECO:0000256" key="5">
    <source>
        <dbReference type="ARBA" id="ARBA00022692"/>
    </source>
</evidence>
<keyword evidence="3" id="KW-0813">Transport</keyword>
<feature type="transmembrane region" description="Helical" evidence="9">
    <location>
        <begin position="677"/>
        <end position="694"/>
    </location>
</feature>
<dbReference type="PANTHER" id="PTHR30472:SF37">
    <property type="entry name" value="FE(3+) DICITRATE TRANSPORT SYSTEM PERMEASE PROTEIN FECD-RELATED"/>
    <property type="match status" value="1"/>
</dbReference>
<proteinExistence type="inferred from homology"/>
<feature type="transmembrane region" description="Helical" evidence="9">
    <location>
        <begin position="306"/>
        <end position="326"/>
    </location>
</feature>
<feature type="compositionally biased region" description="Low complexity" evidence="8">
    <location>
        <begin position="9"/>
        <end position="25"/>
    </location>
</feature>
<feature type="transmembrane region" description="Helical" evidence="9">
    <location>
        <begin position="168"/>
        <end position="192"/>
    </location>
</feature>
<comment type="subcellular location">
    <subcellularLocation>
        <location evidence="1">Cell membrane</location>
        <topology evidence="1">Multi-pass membrane protein</topology>
    </subcellularLocation>
</comment>
<dbReference type="GO" id="GO:0022857">
    <property type="term" value="F:transmembrane transporter activity"/>
    <property type="evidence" value="ECO:0007669"/>
    <property type="project" value="InterPro"/>
</dbReference>
<dbReference type="FunFam" id="1.10.3470.10:FF:000001">
    <property type="entry name" value="Vitamin B12 ABC transporter permease BtuC"/>
    <property type="match status" value="1"/>
</dbReference>
<sequence>MAIGTLAERPAPAGAPRAPAGARPPSRRLAALTGALLLVLVPLSAVHLAQGTAAVGLGDLVAWLLGDDAGAEAAVVVESRFPRLAAGLAVGAALGAVGCVLQSVSRNPVASPDVLAVNSGAHLALVGAAVSGLSLPFFGDVAVAFAGGLVAAALVLVLTGSEYGTMRLILGGTAVSLLLGSLTTSLLILAPVESTGLYAWASGSLSQNGLGTVRLVVPVVLAGLAVLLLLGRRLDLMALGDDEARALGVPVRRTQVTVLLVTVLMSAAAVAATGPIGFVGLAAPALIRLLVPYVPGLHRHRALVPLSALMGVTVVLGADVALRAVMGAQNAVRVPTGVVTSLLGGLLMVALALRLRATSTHGAARGLEVRGVGTARRGVLAATVGAVLVAAVVAAVLVGDRTLLLGDLGLWARGEAGQLVGIVLDTRVPRVVAALLAGAALAVAGTAIQAVTRNALADPAIIGVSGGASLGAVLVVTLTPLAGFWAVTGSAGAGAVAAAAVVFALSARGGFASDRLVLVGVGLSHVTTALVTTLIVATDPFNATKALTWLSGSTYGRSYEHLLPLGVACLVFLPLTWAAHRHLDLLSLDEDTPRVLGLNVPRTRLLLLGCGVALTGTAVAAIGMIGFVGLVAPHAARTLLGRRHRWVVPVAALLGGLLVVLADLLGRTVIAPDQLPAGLLTAVIGTPYFLWLLHRTRAS</sequence>
<feature type="transmembrane region" description="Helical" evidence="9">
    <location>
        <begin position="558"/>
        <end position="579"/>
    </location>
</feature>
<evidence type="ECO:0000256" key="9">
    <source>
        <dbReference type="SAM" id="Phobius"/>
    </source>
</evidence>
<feature type="transmembrane region" description="Helical" evidence="9">
    <location>
        <begin position="114"/>
        <end position="135"/>
    </location>
</feature>
<dbReference type="NCBIfam" id="NF007867">
    <property type="entry name" value="PRK10577.1-3"/>
    <property type="match status" value="1"/>
</dbReference>
<keyword evidence="4" id="KW-1003">Cell membrane</keyword>
<feature type="transmembrane region" description="Helical" evidence="9">
    <location>
        <begin position="646"/>
        <end position="665"/>
    </location>
</feature>
<evidence type="ECO:0000313" key="11">
    <source>
        <dbReference type="Proteomes" id="UP000194218"/>
    </source>
</evidence>
<dbReference type="PANTHER" id="PTHR30472">
    <property type="entry name" value="FERRIC ENTEROBACTIN TRANSPORT SYSTEM PERMEASE PROTEIN"/>
    <property type="match status" value="1"/>
</dbReference>
<dbReference type="InterPro" id="IPR037294">
    <property type="entry name" value="ABC_BtuC-like"/>
</dbReference>
<keyword evidence="11" id="KW-1185">Reference proteome</keyword>
<evidence type="ECO:0000256" key="8">
    <source>
        <dbReference type="SAM" id="MobiDB-lite"/>
    </source>
</evidence>
<evidence type="ECO:0000256" key="2">
    <source>
        <dbReference type="ARBA" id="ARBA00007935"/>
    </source>
</evidence>
<organism evidence="10 11">
    <name type="scientific">Streptomyces marincola</name>
    <dbReference type="NCBI Taxonomy" id="2878388"/>
    <lineage>
        <taxon>Bacteria</taxon>
        <taxon>Bacillati</taxon>
        <taxon>Actinomycetota</taxon>
        <taxon>Actinomycetes</taxon>
        <taxon>Kitasatosporales</taxon>
        <taxon>Streptomycetaceae</taxon>
        <taxon>Streptomyces</taxon>
    </lineage>
</organism>
<feature type="transmembrane region" description="Helical" evidence="9">
    <location>
        <begin position="484"/>
        <end position="505"/>
    </location>
</feature>
<feature type="transmembrane region" description="Helical" evidence="9">
    <location>
        <begin position="460"/>
        <end position="478"/>
    </location>
</feature>
<dbReference type="AlphaFoldDB" id="A0A1W7CVJ8"/>
<dbReference type="OrthoDB" id="9782305at2"/>
<feature type="transmembrane region" description="Helical" evidence="9">
    <location>
        <begin position="212"/>
        <end position="230"/>
    </location>
</feature>
<feature type="transmembrane region" description="Helical" evidence="9">
    <location>
        <begin position="605"/>
        <end position="631"/>
    </location>
</feature>
<name>A0A1W7CVJ8_9ACTN</name>
<dbReference type="GO" id="GO:0033214">
    <property type="term" value="P:siderophore-iron import into cell"/>
    <property type="evidence" value="ECO:0007669"/>
    <property type="project" value="TreeGrafter"/>
</dbReference>
<evidence type="ECO:0000256" key="4">
    <source>
        <dbReference type="ARBA" id="ARBA00022475"/>
    </source>
</evidence>
<protein>
    <submittedName>
        <fullName evidence="10">ABC transporter permease</fullName>
    </submittedName>
</protein>
<reference evidence="10 11" key="1">
    <citation type="submission" date="2017-05" db="EMBL/GenBank/DDBJ databases">
        <title>Complete genome sequence of Streptomyces sp. SCSIO 03032 revealed the diverse biosynthetic pathways for its bioactive secondary metabolites.</title>
        <authorList>
            <person name="Ma L."/>
            <person name="Zhu Y."/>
            <person name="Zhang W."/>
            <person name="Zhang G."/>
            <person name="Tian X."/>
            <person name="Zhang S."/>
            <person name="Zhang C."/>
        </authorList>
    </citation>
    <scope>NUCLEOTIDE SEQUENCE [LARGE SCALE GENOMIC DNA]</scope>
    <source>
        <strain evidence="10 11">SCSIO 03032</strain>
    </source>
</reference>
<dbReference type="CDD" id="cd06550">
    <property type="entry name" value="TM_ABC_iron-siderophores_like"/>
    <property type="match status" value="2"/>
</dbReference>
<dbReference type="GO" id="GO:0005886">
    <property type="term" value="C:plasma membrane"/>
    <property type="evidence" value="ECO:0007669"/>
    <property type="project" value="UniProtKB-SubCell"/>
</dbReference>
<feature type="transmembrane region" description="Helical" evidence="9">
    <location>
        <begin position="431"/>
        <end position="448"/>
    </location>
</feature>
<feature type="transmembrane region" description="Helical" evidence="9">
    <location>
        <begin position="29"/>
        <end position="49"/>
    </location>
</feature>
<feature type="region of interest" description="Disordered" evidence="8">
    <location>
        <begin position="1"/>
        <end position="25"/>
    </location>
</feature>
<feature type="transmembrane region" description="Helical" evidence="9">
    <location>
        <begin position="141"/>
        <end position="161"/>
    </location>
</feature>
<accession>A0A1W7CVJ8</accession>
<feature type="transmembrane region" description="Helical" evidence="9">
    <location>
        <begin position="84"/>
        <end position="102"/>
    </location>
</feature>